<proteinExistence type="predicted"/>
<evidence type="ECO:0000313" key="2">
    <source>
        <dbReference type="EMBL" id="KAA2218231.1"/>
    </source>
</evidence>
<dbReference type="EMBL" id="VUOE01000001">
    <property type="protein sequence ID" value="KAA2218231.1"/>
    <property type="molecule type" value="Genomic_DNA"/>
</dbReference>
<dbReference type="GO" id="GO:0004180">
    <property type="term" value="F:carboxypeptidase activity"/>
    <property type="evidence" value="ECO:0007669"/>
    <property type="project" value="UniProtKB-KW"/>
</dbReference>
<comment type="caution">
    <text evidence="2">The sequence shown here is derived from an EMBL/GenBank/DDBJ whole genome shotgun (WGS) entry which is preliminary data.</text>
</comment>
<gene>
    <name evidence="2" type="ORF">F0361_01020</name>
</gene>
<keyword evidence="2" id="KW-0378">Hydrolase</keyword>
<reference evidence="2 3" key="1">
    <citation type="submission" date="2019-09" db="EMBL/GenBank/DDBJ databases">
        <authorList>
            <person name="Khan S.A."/>
            <person name="Jeon C.O."/>
            <person name="Chun B.H."/>
            <person name="Jeong S.E."/>
        </authorList>
    </citation>
    <scope>NUCLEOTIDE SEQUENCE [LARGE SCALE GENOMIC DNA]</scope>
    <source>
        <strain evidence="2 3">KCTC 42508</strain>
    </source>
</reference>
<name>A0A5B2TUP7_9FLAO</name>
<dbReference type="RefSeq" id="WP_154916851.1">
    <property type="nucleotide sequence ID" value="NZ_VUOE01000001.1"/>
</dbReference>
<evidence type="ECO:0000313" key="3">
    <source>
        <dbReference type="Proteomes" id="UP000323188"/>
    </source>
</evidence>
<protein>
    <submittedName>
        <fullName evidence="2">Carboxypeptidase-like regulatory domain-containing protein</fullName>
    </submittedName>
</protein>
<dbReference type="Proteomes" id="UP000323188">
    <property type="component" value="Unassembled WGS sequence"/>
</dbReference>
<feature type="signal peptide" evidence="1">
    <location>
        <begin position="1"/>
        <end position="20"/>
    </location>
</feature>
<feature type="chain" id="PRO_5023092826" evidence="1">
    <location>
        <begin position="21"/>
        <end position="533"/>
    </location>
</feature>
<dbReference type="Pfam" id="PF13715">
    <property type="entry name" value="CarbopepD_reg_2"/>
    <property type="match status" value="1"/>
</dbReference>
<dbReference type="Gene3D" id="2.60.40.1120">
    <property type="entry name" value="Carboxypeptidase-like, regulatory domain"/>
    <property type="match status" value="1"/>
</dbReference>
<accession>A0A5B2TUP7</accession>
<keyword evidence="1" id="KW-0732">Signal</keyword>
<dbReference type="InterPro" id="IPR008969">
    <property type="entry name" value="CarboxyPept-like_regulatory"/>
</dbReference>
<keyword evidence="2" id="KW-0121">Carboxypeptidase</keyword>
<keyword evidence="2" id="KW-0645">Protease</keyword>
<dbReference type="SUPFAM" id="SSF49464">
    <property type="entry name" value="Carboxypeptidase regulatory domain-like"/>
    <property type="match status" value="1"/>
</dbReference>
<organism evidence="2 3">
    <name type="scientific">Maribacter flavus</name>
    <dbReference type="NCBI Taxonomy" id="1658664"/>
    <lineage>
        <taxon>Bacteria</taxon>
        <taxon>Pseudomonadati</taxon>
        <taxon>Bacteroidota</taxon>
        <taxon>Flavobacteriia</taxon>
        <taxon>Flavobacteriales</taxon>
        <taxon>Flavobacteriaceae</taxon>
        <taxon>Maribacter</taxon>
    </lineage>
</organism>
<evidence type="ECO:0000256" key="1">
    <source>
        <dbReference type="SAM" id="SignalP"/>
    </source>
</evidence>
<sequence>MHCNRWPILFFLLMASVCWAQEAGYVRGKILDGETKEPIVFATVRILGKAKGVITNMDGSFRLPIEFREAGESISISSMGYTKKEYALQNLSPKDVNIIYLKPGVLGLSEALVTAKKRRRLSAAQILRRAIKAIPMNYPTREFAAIGYYRDYQLRKNEYVNMNEAFLEVVDEGFGSNDYSNSKIRIYNFQKNQDFKQDFEGEFKYDYKFYKKFIDKAYLYNYGGNEFTILRIHDAIRNFQVNSYDFINVFEKDVIDNHFLNKEPDTSMDDEVYYTIGLRQSMLKYLAFGNVYISKRDFSIRKMEYAVYDRFRKLRDGGLNKHGNDYEAIFEVITEYAPKYGKMYPNYISFYNTFEVSKPPEFSVEDVLLNGPKSCFVFKFNDRVEYESALKKQNYEIRLRGERLKIKKVMVFEYEVEVYPDMSSKAFTDLVNEMESKQNKRIDFQDIFYAEASNVENENGNKVNEMTYNTYRQFREFFVQEIRPNGSILNDTLFMNKALPIFQQPYIFKPENFKDYWMNTPLPNIKNNESSKI</sequence>
<dbReference type="AlphaFoldDB" id="A0A5B2TUP7"/>